<protein>
    <submittedName>
        <fullName evidence="5">Aspartyl/Asparaginyl beta-hydroxylase</fullName>
    </submittedName>
</protein>
<gene>
    <name evidence="5" type="ORF">QE152_g530</name>
</gene>
<dbReference type="SUPFAM" id="SSF48452">
    <property type="entry name" value="TPR-like"/>
    <property type="match status" value="1"/>
</dbReference>
<dbReference type="GO" id="GO:0062101">
    <property type="term" value="F:peptidyl-aspartic acid 3-dioxygenase activity"/>
    <property type="evidence" value="ECO:0007669"/>
    <property type="project" value="InterPro"/>
</dbReference>
<keyword evidence="3" id="KW-0472">Membrane</keyword>
<evidence type="ECO:0000313" key="6">
    <source>
        <dbReference type="Proteomes" id="UP001458880"/>
    </source>
</evidence>
<feature type="compositionally biased region" description="Acidic residues" evidence="2">
    <location>
        <begin position="219"/>
        <end position="255"/>
    </location>
</feature>
<feature type="compositionally biased region" description="Acidic residues" evidence="2">
    <location>
        <begin position="187"/>
        <end position="212"/>
    </location>
</feature>
<dbReference type="InterPro" id="IPR027443">
    <property type="entry name" value="IPNS-like_sf"/>
</dbReference>
<organism evidence="5 6">
    <name type="scientific">Popillia japonica</name>
    <name type="common">Japanese beetle</name>
    <dbReference type="NCBI Taxonomy" id="7064"/>
    <lineage>
        <taxon>Eukaryota</taxon>
        <taxon>Metazoa</taxon>
        <taxon>Ecdysozoa</taxon>
        <taxon>Arthropoda</taxon>
        <taxon>Hexapoda</taxon>
        <taxon>Insecta</taxon>
        <taxon>Pterygota</taxon>
        <taxon>Neoptera</taxon>
        <taxon>Endopterygota</taxon>
        <taxon>Coleoptera</taxon>
        <taxon>Polyphaga</taxon>
        <taxon>Scarabaeiformia</taxon>
        <taxon>Scarabaeidae</taxon>
        <taxon>Rutelinae</taxon>
        <taxon>Popillia</taxon>
    </lineage>
</organism>
<feature type="region of interest" description="Disordered" evidence="2">
    <location>
        <begin position="105"/>
        <end position="286"/>
    </location>
</feature>
<name>A0AAW1NHL0_POPJA</name>
<evidence type="ECO:0000256" key="1">
    <source>
        <dbReference type="ARBA" id="ARBA00007730"/>
    </source>
</evidence>
<dbReference type="SUPFAM" id="SSF51197">
    <property type="entry name" value="Clavaminate synthase-like"/>
    <property type="match status" value="1"/>
</dbReference>
<dbReference type="InterPro" id="IPR039038">
    <property type="entry name" value="ASPH"/>
</dbReference>
<evidence type="ECO:0000256" key="2">
    <source>
        <dbReference type="SAM" id="MobiDB-lite"/>
    </source>
</evidence>
<dbReference type="EMBL" id="JASPKY010000003">
    <property type="protein sequence ID" value="KAK9758441.1"/>
    <property type="molecule type" value="Genomic_DNA"/>
</dbReference>
<feature type="compositionally biased region" description="Pro residues" evidence="2">
    <location>
        <begin position="28"/>
        <end position="37"/>
    </location>
</feature>
<feature type="domain" description="Aspartyl/asparaginy/proline hydroxylase" evidence="4">
    <location>
        <begin position="790"/>
        <end position="942"/>
    </location>
</feature>
<dbReference type="AlphaFoldDB" id="A0AAW1NHL0"/>
<feature type="region of interest" description="Disordered" evidence="2">
    <location>
        <begin position="315"/>
        <end position="453"/>
    </location>
</feature>
<comment type="similarity">
    <text evidence="1">Belongs to the aspartyl/asparaginyl beta-hydroxylase family.</text>
</comment>
<sequence length="955" mass="110663">MSGDVQPRKRKDKKKKKDEQIEDTVAQPQPPSTPVPPNDDVNIHVHKERSLGGGVCAKCVFFLLMVVISVIIGFTITDYRGQTDVEIPEAESRFASIFEGWIETTTDSHDDDDHEAVHSEEASHEEEESDESRHDDDDDDDGNDDHDSDDREEEEAEEEEVTEEEPEEEEDDEEEQNSSSEDRRSDEADDDDEEIEDISESRQEDEDDEIGENEGSQEVTDEVESDGEEEDIPAEEESQELQQDEPTDVTSENESEEIKRPEEDVSEEEDDQREKVVEINEENVEPTTVNMAAKVGVGLSLFIVAYVVLVKKWRTDKPAEEDTIKDEHVPTDLSRRNTFVPPPTLEEVEQDIENVEEEYSDEDEEVEESDDERKTMPAGKRHYEELRSTYRRTLPAESDSKKYGDSEEDEDEGQEEDEDEEEGEIDDEQYEEEIEEEEDEIDDEFEDDEDEKLMKKLEARYGRLGAKSSSKYADEENDDEDEDDKNFRSWKRIKKTGSEAESESENEKSSAQSVYEFQNITNAEDYIYKEELDDAQRHLSNNIQVGLNIFIKFLESHPNSPRALYGKAEALDLALYGKAEALDLLADKKRSNEILQDSIQSYLNVINSENVPPVLFLKAAERCINRMRFIGNYGRAISVHKKLIQRFPNESKHKNDLAVTYLTINRISEARSLLIDILNEYPNNGFALVHYGFILKTVDNDFVKAIDYLKRGIETREDGVIDGRFYFHLGDALARLGKNNEAMQIYEDGVSKNVFLSKYQRSLYNVDRLTGRPWWTKEETPYNRLYEQLERHYHQIKEEGLAVLNQKGFFKDESENLRDVGDWKQFELYARGVKHAENCKKCPLTCKIIDSEPDVKTCRRGQVKFSVMHPGTHVWPHCGPTNCRLRIHLGLKVPPKTYIRVGEEIRSWEEGRIFIFDDSFEHEVWHNGTEFRLVLIIDVWHPELTKNEKYYLSAI</sequence>
<feature type="compositionally biased region" description="Basic and acidic residues" evidence="2">
    <location>
        <begin position="315"/>
        <end position="335"/>
    </location>
</feature>
<keyword evidence="6" id="KW-1185">Reference proteome</keyword>
<dbReference type="PANTHER" id="PTHR12366:SF29">
    <property type="entry name" value="ASPARTYL BETA-HYDROXYLASE, ISOFORM L"/>
    <property type="match status" value="1"/>
</dbReference>
<dbReference type="InterPro" id="IPR011990">
    <property type="entry name" value="TPR-like_helical_dom_sf"/>
</dbReference>
<keyword evidence="3" id="KW-0812">Transmembrane</keyword>
<dbReference type="Gene3D" id="1.25.40.10">
    <property type="entry name" value="Tetratricopeptide repeat domain"/>
    <property type="match status" value="1"/>
</dbReference>
<feature type="transmembrane region" description="Helical" evidence="3">
    <location>
        <begin position="55"/>
        <end position="76"/>
    </location>
</feature>
<evidence type="ECO:0000259" key="4">
    <source>
        <dbReference type="Pfam" id="PF05118"/>
    </source>
</evidence>
<keyword evidence="3" id="KW-1133">Transmembrane helix</keyword>
<dbReference type="Proteomes" id="UP001458880">
    <property type="component" value="Unassembled WGS sequence"/>
</dbReference>
<feature type="region of interest" description="Disordered" evidence="2">
    <location>
        <begin position="1"/>
        <end position="42"/>
    </location>
</feature>
<proteinExistence type="inferred from homology"/>
<feature type="compositionally biased region" description="Acidic residues" evidence="2">
    <location>
        <begin position="346"/>
        <end position="370"/>
    </location>
</feature>
<evidence type="ECO:0000256" key="3">
    <source>
        <dbReference type="SAM" id="Phobius"/>
    </source>
</evidence>
<dbReference type="InterPro" id="IPR007803">
    <property type="entry name" value="Asp/Arg/Pro-Hydrxlase"/>
</dbReference>
<dbReference type="GO" id="GO:0005783">
    <property type="term" value="C:endoplasmic reticulum"/>
    <property type="evidence" value="ECO:0007669"/>
    <property type="project" value="TreeGrafter"/>
</dbReference>
<feature type="compositionally biased region" description="Acidic residues" evidence="2">
    <location>
        <begin position="406"/>
        <end position="451"/>
    </location>
</feature>
<dbReference type="Pfam" id="PF05118">
    <property type="entry name" value="Asp_Arg_Hydrox"/>
    <property type="match status" value="1"/>
</dbReference>
<comment type="caution">
    <text evidence="5">The sequence shown here is derived from an EMBL/GenBank/DDBJ whole genome shotgun (WGS) entry which is preliminary data.</text>
</comment>
<dbReference type="Gene3D" id="2.60.120.330">
    <property type="entry name" value="B-lactam Antibiotic, Isopenicillin N Synthase, Chain"/>
    <property type="match status" value="1"/>
</dbReference>
<dbReference type="PANTHER" id="PTHR12366">
    <property type="entry name" value="ASPARTYL/ASPARAGINYL BETA-HYDROXYLASE"/>
    <property type="match status" value="1"/>
</dbReference>
<feature type="compositionally biased region" description="Acidic residues" evidence="2">
    <location>
        <begin position="123"/>
        <end position="176"/>
    </location>
</feature>
<evidence type="ECO:0000313" key="5">
    <source>
        <dbReference type="EMBL" id="KAK9758441.1"/>
    </source>
</evidence>
<accession>A0AAW1NHL0</accession>
<reference evidence="5 6" key="1">
    <citation type="journal article" date="2024" name="BMC Genomics">
        <title>De novo assembly and annotation of Popillia japonica's genome with initial clues to its potential as an invasive pest.</title>
        <authorList>
            <person name="Cucini C."/>
            <person name="Boschi S."/>
            <person name="Funari R."/>
            <person name="Cardaioli E."/>
            <person name="Iannotti N."/>
            <person name="Marturano G."/>
            <person name="Paoli F."/>
            <person name="Bruttini M."/>
            <person name="Carapelli A."/>
            <person name="Frati F."/>
            <person name="Nardi F."/>
        </authorList>
    </citation>
    <scope>NUCLEOTIDE SEQUENCE [LARGE SCALE GENOMIC DNA]</scope>
    <source>
        <strain evidence="5">DMR45628</strain>
    </source>
</reference>
<feature type="compositionally biased region" description="Basic and acidic residues" evidence="2">
    <location>
        <begin position="371"/>
        <end position="388"/>
    </location>
</feature>